<keyword evidence="3" id="KW-1185">Reference proteome</keyword>
<proteinExistence type="predicted"/>
<dbReference type="EMBL" id="QGLE01000002">
    <property type="protein sequence ID" value="PWR24854.1"/>
    <property type="molecule type" value="Genomic_DNA"/>
</dbReference>
<dbReference type="OrthoDB" id="9793741at2"/>
<dbReference type="AlphaFoldDB" id="A0A317EEY8"/>
<dbReference type="RefSeq" id="WP_109902713.1">
    <property type="nucleotide sequence ID" value="NZ_QGLE01000002.1"/>
</dbReference>
<reference evidence="2 3" key="1">
    <citation type="submission" date="2018-05" db="EMBL/GenBank/DDBJ databases">
        <title>Zavarzinia sp. HR-AS.</title>
        <authorList>
            <person name="Lee Y."/>
            <person name="Jeon C.O."/>
        </authorList>
    </citation>
    <scope>NUCLEOTIDE SEQUENCE [LARGE SCALE GENOMIC DNA]</scope>
    <source>
        <strain evidence="2 3">HR-AS</strain>
    </source>
</reference>
<dbReference type="PANTHER" id="PTHR33969:SF2">
    <property type="entry name" value="SEGREGATION AND CONDENSATION PROTEIN A"/>
    <property type="match status" value="1"/>
</dbReference>
<dbReference type="Pfam" id="PF02616">
    <property type="entry name" value="SMC_ScpA"/>
    <property type="match status" value="1"/>
</dbReference>
<gene>
    <name evidence="2" type="ORF">DKG74_03510</name>
</gene>
<dbReference type="InterPro" id="IPR003768">
    <property type="entry name" value="ScpA"/>
</dbReference>
<organism evidence="2 3">
    <name type="scientific">Zavarzinia aquatilis</name>
    <dbReference type="NCBI Taxonomy" id="2211142"/>
    <lineage>
        <taxon>Bacteria</taxon>
        <taxon>Pseudomonadati</taxon>
        <taxon>Pseudomonadota</taxon>
        <taxon>Alphaproteobacteria</taxon>
        <taxon>Rhodospirillales</taxon>
        <taxon>Zavarziniaceae</taxon>
        <taxon>Zavarzinia</taxon>
    </lineage>
</organism>
<dbReference type="Gene3D" id="6.10.250.2410">
    <property type="match status" value="1"/>
</dbReference>
<comment type="caution">
    <text evidence="2">The sequence shown here is derived from an EMBL/GenBank/DDBJ whole genome shotgun (WGS) entry which is preliminary data.</text>
</comment>
<evidence type="ECO:0000313" key="2">
    <source>
        <dbReference type="EMBL" id="PWR24854.1"/>
    </source>
</evidence>
<accession>A0A317EEY8</accession>
<sequence length="265" mass="29354">MSDKPGPSLPFEEQVPPVIGEDGESLTVDVEGFEGPLDLLLALAKAQKVDLKKISILKLADQYLAFVNEARKLRLELAADYLVMAAWLAYLKSRLMLPEPPAGEEPSGEELAARMALQLERLEAIRAAAAKLMSRHQLGRDVFARGAPEGVTVVRKSNWATSLYDLIKAYADWAARKTGGHMTVKLPPIFTMEAAIHRLSAMLGIELDWTRLELFMPDEFTDPLGRRSALAGTFAASLELVRQGKIELRQTEAFAPIFIRKARDE</sequence>
<dbReference type="PANTHER" id="PTHR33969">
    <property type="entry name" value="SEGREGATION AND CONDENSATION PROTEIN A"/>
    <property type="match status" value="1"/>
</dbReference>
<dbReference type="Proteomes" id="UP000245461">
    <property type="component" value="Unassembled WGS sequence"/>
</dbReference>
<name>A0A317EEY8_9PROT</name>
<evidence type="ECO:0000313" key="3">
    <source>
        <dbReference type="Proteomes" id="UP000245461"/>
    </source>
</evidence>
<protein>
    <recommendedName>
        <fullName evidence="1">Segregation and condensation protein A</fullName>
    </recommendedName>
</protein>
<evidence type="ECO:0000256" key="1">
    <source>
        <dbReference type="ARBA" id="ARBA00044777"/>
    </source>
</evidence>